<feature type="compositionally biased region" description="Low complexity" evidence="1">
    <location>
        <begin position="93"/>
        <end position="114"/>
    </location>
</feature>
<evidence type="ECO:0000313" key="3">
    <source>
        <dbReference type="Proteomes" id="UP000625682"/>
    </source>
</evidence>
<dbReference type="Proteomes" id="UP000625682">
    <property type="component" value="Unassembled WGS sequence"/>
</dbReference>
<proteinExistence type="predicted"/>
<reference evidence="2" key="1">
    <citation type="journal article" date="2014" name="Int. J. Syst. Evol. Microbiol.">
        <title>Complete genome sequence of Corynebacterium casei LMG S-19264T (=DSM 44701T), isolated from a smear-ripened cheese.</title>
        <authorList>
            <consortium name="US DOE Joint Genome Institute (JGI-PGF)"/>
            <person name="Walter F."/>
            <person name="Albersmeier A."/>
            <person name="Kalinowski J."/>
            <person name="Ruckert C."/>
        </authorList>
    </citation>
    <scope>NUCLEOTIDE SEQUENCE</scope>
    <source>
        <strain evidence="2">CGMCC 4.7272</strain>
    </source>
</reference>
<dbReference type="EMBL" id="BMMU01000036">
    <property type="protein sequence ID" value="GGJ63638.1"/>
    <property type="molecule type" value="Genomic_DNA"/>
</dbReference>
<evidence type="ECO:0000256" key="1">
    <source>
        <dbReference type="SAM" id="MobiDB-lite"/>
    </source>
</evidence>
<accession>A0A917P658</accession>
<sequence>MLGGIKETEPSPQPDQQDGTCPPFGAGAYYGVGGLPVRRAAASAHAVEALAHALKLDDGELLRLQRDAAQGRGRQVPGRPFPGTEPHALEVHPAGPGNIAAGNAAPGPAASQPL</sequence>
<organism evidence="2 3">
    <name type="scientific">Streptomyces lacrimifluminis</name>
    <dbReference type="NCBI Taxonomy" id="1500077"/>
    <lineage>
        <taxon>Bacteria</taxon>
        <taxon>Bacillati</taxon>
        <taxon>Actinomycetota</taxon>
        <taxon>Actinomycetes</taxon>
        <taxon>Kitasatosporales</taxon>
        <taxon>Streptomycetaceae</taxon>
        <taxon>Streptomyces</taxon>
    </lineage>
</organism>
<gene>
    <name evidence="2" type="ORF">GCM10012282_71090</name>
</gene>
<evidence type="ECO:0000313" key="2">
    <source>
        <dbReference type="EMBL" id="GGJ63638.1"/>
    </source>
</evidence>
<keyword evidence="3" id="KW-1185">Reference proteome</keyword>
<name>A0A917P658_9ACTN</name>
<protein>
    <submittedName>
        <fullName evidence="2">Uncharacterized protein</fullName>
    </submittedName>
</protein>
<feature type="region of interest" description="Disordered" evidence="1">
    <location>
        <begin position="1"/>
        <end position="25"/>
    </location>
</feature>
<feature type="region of interest" description="Disordered" evidence="1">
    <location>
        <begin position="66"/>
        <end position="114"/>
    </location>
</feature>
<reference evidence="2" key="2">
    <citation type="submission" date="2020-09" db="EMBL/GenBank/DDBJ databases">
        <authorList>
            <person name="Sun Q."/>
            <person name="Zhou Y."/>
        </authorList>
    </citation>
    <scope>NUCLEOTIDE SEQUENCE</scope>
    <source>
        <strain evidence="2">CGMCC 4.7272</strain>
    </source>
</reference>
<comment type="caution">
    <text evidence="2">The sequence shown here is derived from an EMBL/GenBank/DDBJ whole genome shotgun (WGS) entry which is preliminary data.</text>
</comment>
<dbReference type="AlphaFoldDB" id="A0A917P658"/>